<dbReference type="Proteomes" id="UP000003597">
    <property type="component" value="Unassembled WGS sequence"/>
</dbReference>
<evidence type="ECO:0000256" key="1">
    <source>
        <dbReference type="ARBA" id="ARBA00022630"/>
    </source>
</evidence>
<evidence type="ECO:0000259" key="4">
    <source>
        <dbReference type="Pfam" id="PF03358"/>
    </source>
</evidence>
<dbReference type="Gene3D" id="3.40.50.360">
    <property type="match status" value="1"/>
</dbReference>
<dbReference type="PANTHER" id="PTHR43408:SF1">
    <property type="entry name" value="FMN REDUCTASE (NADPH)"/>
    <property type="match status" value="1"/>
</dbReference>
<sequence>MGIKRGDLMGKVTIIAGGIKTESRLNGLIQLAANQLANNGTEVKIIEVHKIQAEALVTADFTHPDIHLANSEIESSSGVIIATPIFKAAYSGVLKAYLDLLPLKALKGKVVLPLGLGGSNGHLLALQYALDPVLKELGAEMILKGQFTVDKQIERLGDGLYEIEITAKERLDSALNQFISLLNQNSVEV</sequence>
<name>A0AB72ZBQ1_LISIO</name>
<dbReference type="InterPro" id="IPR020048">
    <property type="entry name" value="NADPH-dep_FMN_reduc_SsuE"/>
</dbReference>
<proteinExistence type="predicted"/>
<dbReference type="SUPFAM" id="SSF52218">
    <property type="entry name" value="Flavoproteins"/>
    <property type="match status" value="1"/>
</dbReference>
<evidence type="ECO:0000313" key="5">
    <source>
        <dbReference type="EMBL" id="EHN62277.1"/>
    </source>
</evidence>
<dbReference type="EMBL" id="AGCN01000014">
    <property type="protein sequence ID" value="EHN62277.1"/>
    <property type="molecule type" value="Genomic_DNA"/>
</dbReference>
<organism evidence="5 6">
    <name type="scientific">Listeria innocua ATCC 33091</name>
    <dbReference type="NCBI Taxonomy" id="1002366"/>
    <lineage>
        <taxon>Bacteria</taxon>
        <taxon>Bacillati</taxon>
        <taxon>Bacillota</taxon>
        <taxon>Bacilli</taxon>
        <taxon>Bacillales</taxon>
        <taxon>Listeriaceae</taxon>
        <taxon>Listeria</taxon>
    </lineage>
</organism>
<dbReference type="AlphaFoldDB" id="A0AB72ZBQ1"/>
<dbReference type="InterPro" id="IPR029039">
    <property type="entry name" value="Flavoprotein-like_sf"/>
</dbReference>
<accession>A0AB72ZBQ1</accession>
<dbReference type="Pfam" id="PF03358">
    <property type="entry name" value="FMN_red"/>
    <property type="match status" value="1"/>
</dbReference>
<dbReference type="PANTHER" id="PTHR43408">
    <property type="entry name" value="FMN REDUCTASE (NADPH)"/>
    <property type="match status" value="1"/>
</dbReference>
<evidence type="ECO:0000256" key="2">
    <source>
        <dbReference type="ARBA" id="ARBA00022643"/>
    </source>
</evidence>
<evidence type="ECO:0000313" key="6">
    <source>
        <dbReference type="Proteomes" id="UP000003597"/>
    </source>
</evidence>
<feature type="domain" description="NADPH-dependent FMN reductase-like" evidence="4">
    <location>
        <begin position="11"/>
        <end position="152"/>
    </location>
</feature>
<keyword evidence="3" id="KW-0560">Oxidoreductase</keyword>
<evidence type="ECO:0000256" key="3">
    <source>
        <dbReference type="ARBA" id="ARBA00023002"/>
    </source>
</evidence>
<keyword evidence="2" id="KW-0288">FMN</keyword>
<keyword evidence="6" id="KW-1185">Reference proteome</keyword>
<protein>
    <submittedName>
        <fullName evidence="5">FMN reductase</fullName>
    </submittedName>
</protein>
<comment type="caution">
    <text evidence="5">The sequence shown here is derived from an EMBL/GenBank/DDBJ whole genome shotgun (WGS) entry which is preliminary data.</text>
</comment>
<reference evidence="5 6" key="1">
    <citation type="submission" date="2011-08" db="EMBL/GenBank/DDBJ databases">
        <authorList>
            <person name="Weinstock G."/>
            <person name="Sodergren E."/>
            <person name="Clifton S."/>
            <person name="Fulton L."/>
            <person name="Fulton B."/>
            <person name="Courtney L."/>
            <person name="Fronick C."/>
            <person name="Harrison M."/>
            <person name="Strong C."/>
            <person name="Farmer C."/>
            <person name="Delahaunty K."/>
            <person name="Markovic C."/>
            <person name="Hall O."/>
            <person name="Minx P."/>
            <person name="Tomlinson C."/>
            <person name="Mitreva M."/>
            <person name="Hou S."/>
            <person name="Chen J."/>
            <person name="Wollam A."/>
            <person name="Pepin K.H."/>
            <person name="Johnson M."/>
            <person name="Bhonagiri V."/>
            <person name="Zhang X."/>
            <person name="Suruliraj S."/>
            <person name="Warren W."/>
            <person name="Chinwalla A."/>
            <person name="Mardis E.R."/>
            <person name="Wilson R.K."/>
        </authorList>
    </citation>
    <scope>NUCLEOTIDE SEQUENCE [LARGE SCALE GENOMIC DNA]</scope>
    <source>
        <strain evidence="5 6">ATCC 33091</strain>
    </source>
</reference>
<dbReference type="NCBIfam" id="TIGR03567">
    <property type="entry name" value="FMN_reduc_SsuE"/>
    <property type="match status" value="1"/>
</dbReference>
<dbReference type="GO" id="GO:0008752">
    <property type="term" value="F:FMN reductase [NAD(P)H] activity"/>
    <property type="evidence" value="ECO:0007669"/>
    <property type="project" value="InterPro"/>
</dbReference>
<dbReference type="InterPro" id="IPR051814">
    <property type="entry name" value="NAD(P)H-dep_FMN_reductase"/>
</dbReference>
<keyword evidence="1" id="KW-0285">Flavoprotein</keyword>
<dbReference type="GO" id="GO:0046306">
    <property type="term" value="P:alkanesulfonate catabolic process"/>
    <property type="evidence" value="ECO:0007669"/>
    <property type="project" value="InterPro"/>
</dbReference>
<dbReference type="InterPro" id="IPR005025">
    <property type="entry name" value="FMN_Rdtase-like_dom"/>
</dbReference>
<gene>
    <name evidence="5" type="ORF">HMPREF0557_00832</name>
</gene>